<keyword evidence="10" id="KW-0411">Iron-sulfur</keyword>
<evidence type="ECO:0000256" key="1">
    <source>
        <dbReference type="ARBA" id="ARBA00001400"/>
    </source>
</evidence>
<dbReference type="GO" id="GO:0006281">
    <property type="term" value="P:DNA repair"/>
    <property type="evidence" value="ECO:0007669"/>
    <property type="project" value="UniProtKB-KW"/>
</dbReference>
<dbReference type="PANTHER" id="PTHR33693:SF1">
    <property type="entry name" value="TYPE-4 URACIL-DNA GLYCOSYLASE"/>
    <property type="match status" value="1"/>
</dbReference>
<evidence type="ECO:0000256" key="5">
    <source>
        <dbReference type="ARBA" id="ARBA00022485"/>
    </source>
</evidence>
<feature type="compositionally biased region" description="Basic and acidic residues" evidence="12">
    <location>
        <begin position="1"/>
        <end position="11"/>
    </location>
</feature>
<dbReference type="GO" id="GO:0051539">
    <property type="term" value="F:4 iron, 4 sulfur cluster binding"/>
    <property type="evidence" value="ECO:0007669"/>
    <property type="project" value="UniProtKB-KW"/>
</dbReference>
<protein>
    <recommendedName>
        <fullName evidence="4">Type-4 uracil-DNA glycosylase</fullName>
        <ecNumber evidence="3">3.2.2.27</ecNumber>
    </recommendedName>
</protein>
<proteinExistence type="inferred from homology"/>
<dbReference type="eggNOG" id="COG1573">
    <property type="taxonomic scope" value="Bacteria"/>
</dbReference>
<evidence type="ECO:0000256" key="10">
    <source>
        <dbReference type="ARBA" id="ARBA00023014"/>
    </source>
</evidence>
<dbReference type="SUPFAM" id="SSF52141">
    <property type="entry name" value="Uracil-DNA glycosylase-like"/>
    <property type="match status" value="1"/>
</dbReference>
<evidence type="ECO:0000256" key="7">
    <source>
        <dbReference type="ARBA" id="ARBA00022763"/>
    </source>
</evidence>
<dbReference type="AlphaFoldDB" id="L0E2I1"/>
<dbReference type="GO" id="GO:0046872">
    <property type="term" value="F:metal ion binding"/>
    <property type="evidence" value="ECO:0007669"/>
    <property type="project" value="UniProtKB-KW"/>
</dbReference>
<dbReference type="InterPro" id="IPR051536">
    <property type="entry name" value="UDG_Type-4/5"/>
</dbReference>
<dbReference type="STRING" id="1255043.TVNIR_3219"/>
<keyword evidence="7" id="KW-0227">DNA damage</keyword>
<dbReference type="HOGENOM" id="CLU_044815_1_0_6"/>
<keyword evidence="6" id="KW-0479">Metal-binding</keyword>
<dbReference type="SMART" id="SM00987">
    <property type="entry name" value="UreE_C"/>
    <property type="match status" value="1"/>
</dbReference>
<dbReference type="PATRIC" id="fig|1255043.3.peg.3248"/>
<evidence type="ECO:0000259" key="13">
    <source>
        <dbReference type="SMART" id="SM00986"/>
    </source>
</evidence>
<keyword evidence="5" id="KW-0004">4Fe-4S</keyword>
<accession>L0E2I1</accession>
<keyword evidence="11" id="KW-0234">DNA repair</keyword>
<dbReference type="InterPro" id="IPR036895">
    <property type="entry name" value="Uracil-DNA_glycosylase-like_sf"/>
</dbReference>
<dbReference type="RefSeq" id="WP_015259963.1">
    <property type="nucleotide sequence ID" value="NC_019902.2"/>
</dbReference>
<dbReference type="Proteomes" id="UP000010809">
    <property type="component" value="Chromosome"/>
</dbReference>
<dbReference type="PANTHER" id="PTHR33693">
    <property type="entry name" value="TYPE-5 URACIL-DNA GLYCOSYLASE"/>
    <property type="match status" value="1"/>
</dbReference>
<evidence type="ECO:0000256" key="6">
    <source>
        <dbReference type="ARBA" id="ARBA00022723"/>
    </source>
</evidence>
<dbReference type="InterPro" id="IPR005122">
    <property type="entry name" value="Uracil-DNA_glycosylase-like"/>
</dbReference>
<evidence type="ECO:0000256" key="12">
    <source>
        <dbReference type="SAM" id="MobiDB-lite"/>
    </source>
</evidence>
<evidence type="ECO:0000313" key="14">
    <source>
        <dbReference type="EMBL" id="AGA34856.1"/>
    </source>
</evidence>
<feature type="compositionally biased region" description="Pro residues" evidence="12">
    <location>
        <begin position="66"/>
        <end position="75"/>
    </location>
</feature>
<dbReference type="EMBL" id="CP003989">
    <property type="protein sequence ID" value="AGA34856.1"/>
    <property type="molecule type" value="Genomic_DNA"/>
</dbReference>
<dbReference type="EC" id="3.2.2.27" evidence="3"/>
<evidence type="ECO:0000256" key="2">
    <source>
        <dbReference type="ARBA" id="ARBA00006521"/>
    </source>
</evidence>
<keyword evidence="8" id="KW-0378">Hydrolase</keyword>
<evidence type="ECO:0000313" key="15">
    <source>
        <dbReference type="Proteomes" id="UP000010809"/>
    </source>
</evidence>
<gene>
    <name evidence="14" type="ordered locus">TVNIR_3219</name>
</gene>
<comment type="similarity">
    <text evidence="2">Belongs to the uracil-DNA glycosylase (UDG) superfamily. Type 4 (UDGa) family.</text>
</comment>
<dbReference type="KEGG" id="tni:TVNIR_3219"/>
<dbReference type="Gene3D" id="3.40.470.10">
    <property type="entry name" value="Uracil-DNA glycosylase-like domain"/>
    <property type="match status" value="1"/>
</dbReference>
<keyword evidence="9" id="KW-0408">Iron</keyword>
<dbReference type="GO" id="GO:0004844">
    <property type="term" value="F:uracil DNA N-glycosylase activity"/>
    <property type="evidence" value="ECO:0007669"/>
    <property type="project" value="UniProtKB-EC"/>
</dbReference>
<dbReference type="SMART" id="SM00986">
    <property type="entry name" value="UDG"/>
    <property type="match status" value="1"/>
</dbReference>
<evidence type="ECO:0000256" key="8">
    <source>
        <dbReference type="ARBA" id="ARBA00022801"/>
    </source>
</evidence>
<evidence type="ECO:0000256" key="3">
    <source>
        <dbReference type="ARBA" id="ARBA00012030"/>
    </source>
</evidence>
<reference evidence="14" key="1">
    <citation type="submission" date="2015-12" db="EMBL/GenBank/DDBJ databases">
        <authorList>
            <person name="Tikhonova T.V."/>
            <person name="Pavlov A.R."/>
            <person name="Beletsky A.V."/>
            <person name="Mardanov A.V."/>
            <person name="Sorokin D.Y."/>
            <person name="Ravin N.V."/>
            <person name="Popov V.O."/>
        </authorList>
    </citation>
    <scope>NUCLEOTIDE SEQUENCE</scope>
    <source>
        <strain evidence="14">DSM 14787</strain>
    </source>
</reference>
<feature type="region of interest" description="Disordered" evidence="12">
    <location>
        <begin position="1"/>
        <end position="81"/>
    </location>
</feature>
<name>L0E2I1_THIND</name>
<sequence length="271" mass="29416">MPLSRRQREVLQELGIPVWVPRERPVPPPAPGADTDPANERGNAMPRQAVAPPEPPAADTRREPAPRSPVSPVPVSPSAETVPPVAQLDWEALRARVAECAACAELAARRTQTVFGVGDPDADWLFIGEAPGAEEDRCGEPFVGRAGLLLDNMLAALGLRRGENVYIANILKCRPPGNRDPKTEEAAACRGYLDRQIELIRPRVIVAVGRVPAQALLDTDAPLGRLRGRDLQYRGVPLVVTYHPAYLLRSPTEKARAWQDLLRARACLAAG</sequence>
<evidence type="ECO:0000256" key="4">
    <source>
        <dbReference type="ARBA" id="ARBA00019403"/>
    </source>
</evidence>
<evidence type="ECO:0000256" key="9">
    <source>
        <dbReference type="ARBA" id="ARBA00023004"/>
    </source>
</evidence>
<dbReference type="Pfam" id="PF03167">
    <property type="entry name" value="UDG"/>
    <property type="match status" value="1"/>
</dbReference>
<dbReference type="OrthoDB" id="5290748at2"/>
<evidence type="ECO:0000256" key="11">
    <source>
        <dbReference type="ARBA" id="ARBA00023204"/>
    </source>
</evidence>
<comment type="catalytic activity">
    <reaction evidence="1">
        <text>Hydrolyzes single-stranded DNA or mismatched double-stranded DNA and polynucleotides, releasing free uracil.</text>
        <dbReference type="EC" id="3.2.2.27"/>
    </reaction>
</comment>
<dbReference type="CDD" id="cd10030">
    <property type="entry name" value="UDG-F4_TTUDGA_SPO1dp_like"/>
    <property type="match status" value="1"/>
</dbReference>
<keyword evidence="15" id="KW-1185">Reference proteome</keyword>
<dbReference type="NCBIfam" id="TIGR00758">
    <property type="entry name" value="UDG_fam4"/>
    <property type="match status" value="1"/>
</dbReference>
<feature type="domain" description="Uracil-DNA glycosylase-like" evidence="13">
    <location>
        <begin position="115"/>
        <end position="262"/>
    </location>
</feature>
<organism evidence="14 15">
    <name type="scientific">Thioalkalivibrio nitratireducens (strain DSM 14787 / UNIQEM 213 / ALEN2)</name>
    <dbReference type="NCBI Taxonomy" id="1255043"/>
    <lineage>
        <taxon>Bacteria</taxon>
        <taxon>Pseudomonadati</taxon>
        <taxon>Pseudomonadota</taxon>
        <taxon>Gammaproteobacteria</taxon>
        <taxon>Chromatiales</taxon>
        <taxon>Ectothiorhodospiraceae</taxon>
        <taxon>Thioalkalivibrio</taxon>
    </lineage>
</organism>
<dbReference type="InterPro" id="IPR005273">
    <property type="entry name" value="Ura-DNA_glyco_family4"/>
</dbReference>